<feature type="domain" description="Putative sensor" evidence="2">
    <location>
        <begin position="43"/>
        <end position="230"/>
    </location>
</feature>
<comment type="caution">
    <text evidence="3">The sequence shown here is derived from an EMBL/GenBank/DDBJ whole genome shotgun (WGS) entry which is preliminary data.</text>
</comment>
<dbReference type="Proteomes" id="UP000292095">
    <property type="component" value="Unassembled WGS sequence"/>
</dbReference>
<dbReference type="Pfam" id="PF13796">
    <property type="entry name" value="Sensor"/>
    <property type="match status" value="1"/>
</dbReference>
<protein>
    <submittedName>
        <fullName evidence="3">Histidine kinase</fullName>
    </submittedName>
</protein>
<dbReference type="EMBL" id="PKLK01000019">
    <property type="protein sequence ID" value="RZE38479.1"/>
    <property type="molecule type" value="Genomic_DNA"/>
</dbReference>
<evidence type="ECO:0000313" key="3">
    <source>
        <dbReference type="EMBL" id="RZE21882.1"/>
    </source>
</evidence>
<evidence type="ECO:0000313" key="5">
    <source>
        <dbReference type="Proteomes" id="UP000292095"/>
    </source>
</evidence>
<dbReference type="Proteomes" id="UP000292693">
    <property type="component" value="Unassembled WGS sequence"/>
</dbReference>
<proteinExistence type="predicted"/>
<feature type="transmembrane region" description="Helical" evidence="1">
    <location>
        <begin position="68"/>
        <end position="85"/>
    </location>
</feature>
<evidence type="ECO:0000313" key="6">
    <source>
        <dbReference type="Proteomes" id="UP000292693"/>
    </source>
</evidence>
<reference evidence="5 6" key="1">
    <citation type="submission" date="2017-12" db="EMBL/GenBank/DDBJ databases">
        <title>Population genomics insights into the ecological differentiation and adaptive evolution in streptomycetes.</title>
        <authorList>
            <person name="Li Y."/>
            <person name="Huang Y."/>
        </authorList>
    </citation>
    <scope>NUCLEOTIDE SEQUENCE [LARGE SCALE GENOMIC DNA]</scope>
    <source>
        <strain evidence="4 5">FXJ.2339</strain>
        <strain evidence="3 6">NBRC 100770</strain>
    </source>
</reference>
<dbReference type="InterPro" id="IPR025828">
    <property type="entry name" value="Put_sensor_dom"/>
</dbReference>
<dbReference type="AlphaFoldDB" id="A0A126Y8V4"/>
<evidence type="ECO:0000259" key="2">
    <source>
        <dbReference type="Pfam" id="PF13796"/>
    </source>
</evidence>
<organism evidence="3 6">
    <name type="scientific">Streptomyces albidoflavus</name>
    <dbReference type="NCBI Taxonomy" id="1886"/>
    <lineage>
        <taxon>Bacteria</taxon>
        <taxon>Bacillati</taxon>
        <taxon>Actinomycetota</taxon>
        <taxon>Actinomycetes</taxon>
        <taxon>Kitasatosporales</taxon>
        <taxon>Streptomycetaceae</taxon>
        <taxon>Streptomyces</taxon>
        <taxon>Streptomyces albidoflavus group</taxon>
    </lineage>
</organism>
<dbReference type="EMBL" id="PKLL01000019">
    <property type="protein sequence ID" value="RZE21882.1"/>
    <property type="molecule type" value="Genomic_DNA"/>
</dbReference>
<dbReference type="GO" id="GO:0016301">
    <property type="term" value="F:kinase activity"/>
    <property type="evidence" value="ECO:0007669"/>
    <property type="project" value="UniProtKB-KW"/>
</dbReference>
<keyword evidence="1" id="KW-0472">Membrane</keyword>
<evidence type="ECO:0000313" key="4">
    <source>
        <dbReference type="EMBL" id="RZE38479.1"/>
    </source>
</evidence>
<gene>
    <name evidence="4" type="ORF">C0Q91_16645</name>
    <name evidence="3" type="ORF">C0Q92_16615</name>
</gene>
<evidence type="ECO:0000256" key="1">
    <source>
        <dbReference type="SAM" id="Phobius"/>
    </source>
</evidence>
<keyword evidence="3" id="KW-0418">Kinase</keyword>
<keyword evidence="1" id="KW-0812">Transmembrane</keyword>
<keyword evidence="3" id="KW-0808">Transferase</keyword>
<feature type="transmembrane region" description="Helical" evidence="1">
    <location>
        <begin position="139"/>
        <end position="164"/>
    </location>
</feature>
<feature type="transmembrane region" description="Helical" evidence="1">
    <location>
        <begin position="194"/>
        <end position="215"/>
    </location>
</feature>
<accession>A0A126Y8V4</accession>
<dbReference type="RefSeq" id="WP_030307076.1">
    <property type="nucleotide sequence ID" value="NZ_CP014485.1"/>
</dbReference>
<name>A0A126Y8V4_9ACTN</name>
<sequence length="232" mass="24413">MATADIPTADIPTACPLPHVSEQPAGAVRRGPLSAAAWREYGYVFTSFPLAIAGFVLAVTLFSLGAGLAVTVVGFPVLVALLAGARGLGAGERGRASGLLGLRTKEPAPVPAGGIKGRLADVAGWKAVLFQFVMFPWRIASFVVTLTLLLTGWVVALLPLYAWVFPTFVGWPGYQLFDWTDGAGVRHAYYLESFWQIGAASLVGIGLVLLTPVVVRALNRVDRAAVRGLLAG</sequence>
<keyword evidence="1" id="KW-1133">Transmembrane helix</keyword>
<dbReference type="GeneID" id="97268897"/>
<feature type="transmembrane region" description="Helical" evidence="1">
    <location>
        <begin position="41"/>
        <end position="62"/>
    </location>
</feature>